<sequence length="217" mass="22119" precursor="true">MKHLITISILLTAPGLVASVHAQGNTANSGGNAATTGQAANGELATIDVDTAFAGGVQRDGTIGASGSTVPAFSTQGQAAAGSTGARSTALGGGAMGGAFGGAFNQLFGAGAQGQSQANQKTFRTRLRGDIEVTRPSVASRQSTIQNRLVNLPVAARMTEVRLKMNDRTAVLSGSVKTEKDRRMAEMLMRLEPGVSKVDNRLIVEGLGELIPPGSAE</sequence>
<keyword evidence="1" id="KW-0732">Signal</keyword>
<reference evidence="3 4" key="1">
    <citation type="submission" date="2019-02" db="EMBL/GenBank/DDBJ databases">
        <title>Deep-cultivation of Planctomycetes and their phenomic and genomic characterization uncovers novel biology.</title>
        <authorList>
            <person name="Wiegand S."/>
            <person name="Jogler M."/>
            <person name="Boedeker C."/>
            <person name="Pinto D."/>
            <person name="Vollmers J."/>
            <person name="Rivas-Marin E."/>
            <person name="Kohn T."/>
            <person name="Peeters S.H."/>
            <person name="Heuer A."/>
            <person name="Rast P."/>
            <person name="Oberbeckmann S."/>
            <person name="Bunk B."/>
            <person name="Jeske O."/>
            <person name="Meyerdierks A."/>
            <person name="Storesund J.E."/>
            <person name="Kallscheuer N."/>
            <person name="Luecker S."/>
            <person name="Lage O.M."/>
            <person name="Pohl T."/>
            <person name="Merkel B.J."/>
            <person name="Hornburger P."/>
            <person name="Mueller R.-W."/>
            <person name="Bruemmer F."/>
            <person name="Labrenz M."/>
            <person name="Spormann A.M."/>
            <person name="Op den Camp H."/>
            <person name="Overmann J."/>
            <person name="Amann R."/>
            <person name="Jetten M.S.M."/>
            <person name="Mascher T."/>
            <person name="Medema M.H."/>
            <person name="Devos D.P."/>
            <person name="Kaster A.-K."/>
            <person name="Ovreas L."/>
            <person name="Rohde M."/>
            <person name="Galperin M.Y."/>
            <person name="Jogler C."/>
        </authorList>
    </citation>
    <scope>NUCLEOTIDE SEQUENCE [LARGE SCALE GENOMIC DNA]</scope>
    <source>
        <strain evidence="3 4">EC9</strain>
    </source>
</reference>
<dbReference type="KEGG" id="ruv:EC9_38890"/>
<keyword evidence="4" id="KW-1185">Reference proteome</keyword>
<proteinExistence type="predicted"/>
<feature type="signal peptide" evidence="1">
    <location>
        <begin position="1"/>
        <end position="22"/>
    </location>
</feature>
<dbReference type="Gene3D" id="3.30.1340.30">
    <property type="match status" value="1"/>
</dbReference>
<dbReference type="PROSITE" id="PS50914">
    <property type="entry name" value="BON"/>
    <property type="match status" value="1"/>
</dbReference>
<dbReference type="OrthoDB" id="291345at2"/>
<organism evidence="3 4">
    <name type="scientific">Rosistilla ulvae</name>
    <dbReference type="NCBI Taxonomy" id="1930277"/>
    <lineage>
        <taxon>Bacteria</taxon>
        <taxon>Pseudomonadati</taxon>
        <taxon>Planctomycetota</taxon>
        <taxon>Planctomycetia</taxon>
        <taxon>Pirellulales</taxon>
        <taxon>Pirellulaceae</taxon>
        <taxon>Rosistilla</taxon>
    </lineage>
</organism>
<accession>A0A517M485</accession>
<dbReference type="RefSeq" id="WP_145347560.1">
    <property type="nucleotide sequence ID" value="NZ_CP036261.1"/>
</dbReference>
<evidence type="ECO:0000256" key="1">
    <source>
        <dbReference type="SAM" id="SignalP"/>
    </source>
</evidence>
<dbReference type="Proteomes" id="UP000319557">
    <property type="component" value="Chromosome"/>
</dbReference>
<dbReference type="Pfam" id="PF04972">
    <property type="entry name" value="BON"/>
    <property type="match status" value="1"/>
</dbReference>
<name>A0A517M485_9BACT</name>
<protein>
    <submittedName>
        <fullName evidence="3">BON domain protein</fullName>
    </submittedName>
</protein>
<evidence type="ECO:0000313" key="3">
    <source>
        <dbReference type="EMBL" id="QDS89689.1"/>
    </source>
</evidence>
<feature type="domain" description="BON" evidence="2">
    <location>
        <begin position="137"/>
        <end position="206"/>
    </location>
</feature>
<dbReference type="AlphaFoldDB" id="A0A517M485"/>
<dbReference type="EMBL" id="CP036261">
    <property type="protein sequence ID" value="QDS89689.1"/>
    <property type="molecule type" value="Genomic_DNA"/>
</dbReference>
<evidence type="ECO:0000259" key="2">
    <source>
        <dbReference type="PROSITE" id="PS50914"/>
    </source>
</evidence>
<dbReference type="InterPro" id="IPR007055">
    <property type="entry name" value="BON_dom"/>
</dbReference>
<feature type="chain" id="PRO_5021778113" evidence="1">
    <location>
        <begin position="23"/>
        <end position="217"/>
    </location>
</feature>
<evidence type="ECO:0000313" key="4">
    <source>
        <dbReference type="Proteomes" id="UP000319557"/>
    </source>
</evidence>
<gene>
    <name evidence="3" type="ORF">EC9_38890</name>
</gene>